<sequence>MTIFYLFIFFIAIELFETNWQKAPTLYGILENNFKVYQKNIFLYFILHPSFFYSIYLAVTLNNFGFWMSFIVILKFVDISFKLSIMKKLSKNYELSSIIPFDANITMIFRYLNLFIYPSSFLLATSNF</sequence>
<evidence type="ECO:0000313" key="1">
    <source>
        <dbReference type="EMBL" id="PWE23195.1"/>
    </source>
</evidence>
<proteinExistence type="predicted"/>
<organism evidence="1 2">
    <name type="scientific">Aliarcobacter skirrowii</name>
    <dbReference type="NCBI Taxonomy" id="28200"/>
    <lineage>
        <taxon>Bacteria</taxon>
        <taxon>Pseudomonadati</taxon>
        <taxon>Campylobacterota</taxon>
        <taxon>Epsilonproteobacteria</taxon>
        <taxon>Campylobacterales</taxon>
        <taxon>Arcobacteraceae</taxon>
        <taxon>Aliarcobacter</taxon>
    </lineage>
</organism>
<accession>A0A2U2C2D2</accession>
<gene>
    <name evidence="1" type="ORF">DF188_00490</name>
</gene>
<protein>
    <submittedName>
        <fullName evidence="1">Uncharacterized protein</fullName>
    </submittedName>
</protein>
<dbReference type="STRING" id="28200.GCA_001572935_01453"/>
<evidence type="ECO:0000313" key="2">
    <source>
        <dbReference type="Proteomes" id="UP000245014"/>
    </source>
</evidence>
<dbReference type="AlphaFoldDB" id="A0A2U2C2D2"/>
<dbReference type="RefSeq" id="WP_109065222.1">
    <property type="nucleotide sequence ID" value="NZ_JBDKEC010000002.1"/>
</dbReference>
<dbReference type="Proteomes" id="UP000245014">
    <property type="component" value="Unassembled WGS sequence"/>
</dbReference>
<dbReference type="EMBL" id="QEYI01000001">
    <property type="protein sequence ID" value="PWE23195.1"/>
    <property type="molecule type" value="Genomic_DNA"/>
</dbReference>
<comment type="caution">
    <text evidence="1">The sequence shown here is derived from an EMBL/GenBank/DDBJ whole genome shotgun (WGS) entry which is preliminary data.</text>
</comment>
<name>A0A2U2C2D2_9BACT</name>
<reference evidence="1 2" key="1">
    <citation type="submission" date="2018-05" db="EMBL/GenBank/DDBJ databases">
        <title>Antimicrobial susceptibility testing and genomic analysis of Arcobacter skirrowii strains and one Arcobacter butzleri isolated from German poultry farms.</title>
        <authorList>
            <person name="Haenel I."/>
            <person name="Hotzel H."/>
            <person name="Tomaso H."/>
            <person name="Busch A."/>
        </authorList>
    </citation>
    <scope>NUCLEOTIDE SEQUENCE [LARGE SCALE GENOMIC DNA]</scope>
    <source>
        <strain evidence="2">v</strain>
    </source>
</reference>